<evidence type="ECO:0000259" key="12">
    <source>
        <dbReference type="PROSITE" id="PS50157"/>
    </source>
</evidence>
<feature type="region of interest" description="Disordered" evidence="11">
    <location>
        <begin position="1"/>
        <end position="27"/>
    </location>
</feature>
<keyword evidence="4" id="KW-0677">Repeat</keyword>
<name>A0A0N4UIM4_DRAME</name>
<dbReference type="InterPro" id="IPR013087">
    <property type="entry name" value="Znf_C2H2_type"/>
</dbReference>
<dbReference type="AlphaFoldDB" id="A0A0N4UIM4"/>
<evidence type="ECO:0000256" key="2">
    <source>
        <dbReference type="ARBA" id="ARBA00022473"/>
    </source>
</evidence>
<feature type="domain" description="C2H2-type" evidence="12">
    <location>
        <begin position="110"/>
        <end position="138"/>
    </location>
</feature>
<dbReference type="Pfam" id="PF00096">
    <property type="entry name" value="zf-C2H2"/>
    <property type="match status" value="3"/>
</dbReference>
<evidence type="ECO:0000256" key="9">
    <source>
        <dbReference type="ARBA" id="ARBA00023242"/>
    </source>
</evidence>
<dbReference type="GO" id="GO:0005634">
    <property type="term" value="C:nucleus"/>
    <property type="evidence" value="ECO:0007669"/>
    <property type="project" value="UniProtKB-SubCell"/>
</dbReference>
<evidence type="ECO:0000256" key="3">
    <source>
        <dbReference type="ARBA" id="ARBA00022723"/>
    </source>
</evidence>
<dbReference type="Gene3D" id="3.30.160.60">
    <property type="entry name" value="Classic Zinc Finger"/>
    <property type="match status" value="3"/>
</dbReference>
<keyword evidence="3" id="KW-0479">Metal-binding</keyword>
<evidence type="ECO:0000313" key="16">
    <source>
        <dbReference type="WBParaSite" id="DME_0000745901-mRNA-1"/>
    </source>
</evidence>
<accession>A0A0N4UIM4</accession>
<evidence type="ECO:0000256" key="8">
    <source>
        <dbReference type="ARBA" id="ARBA00023163"/>
    </source>
</evidence>
<keyword evidence="7" id="KW-0805">Transcription regulation</keyword>
<evidence type="ECO:0000256" key="7">
    <source>
        <dbReference type="ARBA" id="ARBA00023015"/>
    </source>
</evidence>
<dbReference type="OrthoDB" id="9451254at2759"/>
<reference evidence="13 15" key="2">
    <citation type="submission" date="2018-11" db="EMBL/GenBank/DDBJ databases">
        <authorList>
            <consortium name="Pathogen Informatics"/>
        </authorList>
    </citation>
    <scope>NUCLEOTIDE SEQUENCE [LARGE SCALE GENOMIC DNA]</scope>
</reference>
<dbReference type="PROSITE" id="PS50157">
    <property type="entry name" value="ZINC_FINGER_C2H2_2"/>
    <property type="match status" value="3"/>
</dbReference>
<sequence>MKEETSDTKSSSYSSNPPKFDFKQLGKSIKDEESVQFLKSKRGGCRPPRPKKEFICKFCKRHFTKSYNLLIHERTHTDERPYVCDICGKAFRRQDHLRDHRFIHSKEKPFKCEICHKGFCQSRTLQVHRGSTHNESSSISLKSSKPSSIEILLVFQTFYSNFSSTSMKSVCKTSY</sequence>
<dbReference type="FunFam" id="3.30.160.60:FF:000621">
    <property type="entry name" value="FLT3-interacting zinc finger 1"/>
    <property type="match status" value="1"/>
</dbReference>
<dbReference type="PANTHER" id="PTHR14196:SF0">
    <property type="entry name" value="PROTEIN BOWEL"/>
    <property type="match status" value="1"/>
</dbReference>
<evidence type="ECO:0000256" key="1">
    <source>
        <dbReference type="ARBA" id="ARBA00004123"/>
    </source>
</evidence>
<evidence type="ECO:0000256" key="5">
    <source>
        <dbReference type="ARBA" id="ARBA00022771"/>
    </source>
</evidence>
<evidence type="ECO:0000313" key="14">
    <source>
        <dbReference type="Proteomes" id="UP000038040"/>
    </source>
</evidence>
<dbReference type="STRING" id="318479.A0A0N4UIM4"/>
<keyword evidence="5 10" id="KW-0863">Zinc-finger</keyword>
<feature type="domain" description="C2H2-type" evidence="12">
    <location>
        <begin position="54"/>
        <end position="81"/>
    </location>
</feature>
<dbReference type="FunFam" id="3.30.160.60:FF:000311">
    <property type="entry name" value="protein odd-skipped-related 2 isoform X1"/>
    <property type="match status" value="1"/>
</dbReference>
<keyword evidence="8" id="KW-0804">Transcription</keyword>
<comment type="subcellular location">
    <subcellularLocation>
        <location evidence="1">Nucleus</location>
    </subcellularLocation>
</comment>
<protein>
    <submittedName>
        <fullName evidence="16">Protein krueppel</fullName>
    </submittedName>
</protein>
<keyword evidence="6" id="KW-0862">Zinc</keyword>
<dbReference type="PROSITE" id="PS00028">
    <property type="entry name" value="ZINC_FINGER_C2H2_1"/>
    <property type="match status" value="3"/>
</dbReference>
<dbReference type="SMART" id="SM00355">
    <property type="entry name" value="ZnF_C2H2"/>
    <property type="match status" value="3"/>
</dbReference>
<dbReference type="WBParaSite" id="DME_0000745901-mRNA-1">
    <property type="protein sequence ID" value="DME_0000745901-mRNA-1"/>
    <property type="gene ID" value="DME_0000745901"/>
</dbReference>
<keyword evidence="2" id="KW-0217">Developmental protein</keyword>
<dbReference type="GO" id="GO:0008270">
    <property type="term" value="F:zinc ion binding"/>
    <property type="evidence" value="ECO:0007669"/>
    <property type="project" value="UniProtKB-KW"/>
</dbReference>
<dbReference type="PANTHER" id="PTHR14196">
    <property type="entry name" value="ODD-SKIPPED - RELATED"/>
    <property type="match status" value="1"/>
</dbReference>
<dbReference type="InterPro" id="IPR050717">
    <property type="entry name" value="C2H2-ZF_Transcription_Reg"/>
</dbReference>
<dbReference type="GO" id="GO:0000977">
    <property type="term" value="F:RNA polymerase II transcription regulatory region sequence-specific DNA binding"/>
    <property type="evidence" value="ECO:0007669"/>
    <property type="project" value="TreeGrafter"/>
</dbReference>
<feature type="domain" description="C2H2-type" evidence="12">
    <location>
        <begin position="82"/>
        <end position="109"/>
    </location>
</feature>
<dbReference type="InterPro" id="IPR036236">
    <property type="entry name" value="Znf_C2H2_sf"/>
</dbReference>
<evidence type="ECO:0000256" key="6">
    <source>
        <dbReference type="ARBA" id="ARBA00022833"/>
    </source>
</evidence>
<evidence type="ECO:0000256" key="4">
    <source>
        <dbReference type="ARBA" id="ARBA00022737"/>
    </source>
</evidence>
<dbReference type="Proteomes" id="UP000274756">
    <property type="component" value="Unassembled WGS sequence"/>
</dbReference>
<dbReference type="SUPFAM" id="SSF57667">
    <property type="entry name" value="beta-beta-alpha zinc fingers"/>
    <property type="match status" value="2"/>
</dbReference>
<dbReference type="EMBL" id="UYYG01000031">
    <property type="protein sequence ID" value="VDN51779.1"/>
    <property type="molecule type" value="Genomic_DNA"/>
</dbReference>
<dbReference type="Proteomes" id="UP000038040">
    <property type="component" value="Unplaced"/>
</dbReference>
<proteinExistence type="predicted"/>
<evidence type="ECO:0000256" key="11">
    <source>
        <dbReference type="SAM" id="MobiDB-lite"/>
    </source>
</evidence>
<keyword evidence="15" id="KW-1185">Reference proteome</keyword>
<evidence type="ECO:0000313" key="13">
    <source>
        <dbReference type="EMBL" id="VDN51779.1"/>
    </source>
</evidence>
<keyword evidence="9" id="KW-0539">Nucleus</keyword>
<gene>
    <name evidence="13" type="ORF">DME_LOCUS1752</name>
</gene>
<evidence type="ECO:0000313" key="15">
    <source>
        <dbReference type="Proteomes" id="UP000274756"/>
    </source>
</evidence>
<evidence type="ECO:0000256" key="10">
    <source>
        <dbReference type="PROSITE-ProRule" id="PRU00042"/>
    </source>
</evidence>
<dbReference type="FunFam" id="3.30.160.60:FF:000958">
    <property type="entry name" value="Odd skipped"/>
    <property type="match status" value="1"/>
</dbReference>
<organism evidence="14 16">
    <name type="scientific">Dracunculus medinensis</name>
    <name type="common">Guinea worm</name>
    <dbReference type="NCBI Taxonomy" id="318479"/>
    <lineage>
        <taxon>Eukaryota</taxon>
        <taxon>Metazoa</taxon>
        <taxon>Ecdysozoa</taxon>
        <taxon>Nematoda</taxon>
        <taxon>Chromadorea</taxon>
        <taxon>Rhabditida</taxon>
        <taxon>Spirurina</taxon>
        <taxon>Dracunculoidea</taxon>
        <taxon>Dracunculidae</taxon>
        <taxon>Dracunculus</taxon>
    </lineage>
</organism>
<reference evidence="16" key="1">
    <citation type="submission" date="2017-02" db="UniProtKB">
        <authorList>
            <consortium name="WormBaseParasite"/>
        </authorList>
    </citation>
    <scope>IDENTIFICATION</scope>
</reference>
<dbReference type="GO" id="GO:0000981">
    <property type="term" value="F:DNA-binding transcription factor activity, RNA polymerase II-specific"/>
    <property type="evidence" value="ECO:0007669"/>
    <property type="project" value="TreeGrafter"/>
</dbReference>